<feature type="transmembrane region" description="Helical" evidence="2">
    <location>
        <begin position="138"/>
        <end position="162"/>
    </location>
</feature>
<evidence type="ECO:0000313" key="3">
    <source>
        <dbReference type="EMBL" id="TKR80854.1"/>
    </source>
</evidence>
<sequence length="163" mass="18788">MWNLKPNERPLRVRFHKYLTLDMKSRAAEKERAAGWDLSMKTDNPQPNAHIPSRSLTARRSEEPTSKTSWDARQARTPTLIRAMDPTTPTWARPTEWSPQMASLSPRRTFKTTISTQIQTDLPLIPPRSPLKPVLRKLANFIDFLVACCGLFLAYWICVLHFS</sequence>
<reference evidence="3 4" key="1">
    <citation type="journal article" date="2015" name="Genome Biol.">
        <title>Comparative genomics of Steinernema reveals deeply conserved gene regulatory networks.</title>
        <authorList>
            <person name="Dillman A.R."/>
            <person name="Macchietto M."/>
            <person name="Porter C.F."/>
            <person name="Rogers A."/>
            <person name="Williams B."/>
            <person name="Antoshechkin I."/>
            <person name="Lee M.M."/>
            <person name="Goodwin Z."/>
            <person name="Lu X."/>
            <person name="Lewis E.E."/>
            <person name="Goodrich-Blair H."/>
            <person name="Stock S.P."/>
            <person name="Adams B.J."/>
            <person name="Sternberg P.W."/>
            <person name="Mortazavi A."/>
        </authorList>
    </citation>
    <scope>NUCLEOTIDE SEQUENCE [LARGE SCALE GENOMIC DNA]</scope>
    <source>
        <strain evidence="3 4">ALL</strain>
    </source>
</reference>
<organism evidence="3 4">
    <name type="scientific">Steinernema carpocapsae</name>
    <name type="common">Entomopathogenic nematode</name>
    <dbReference type="NCBI Taxonomy" id="34508"/>
    <lineage>
        <taxon>Eukaryota</taxon>
        <taxon>Metazoa</taxon>
        <taxon>Ecdysozoa</taxon>
        <taxon>Nematoda</taxon>
        <taxon>Chromadorea</taxon>
        <taxon>Rhabditida</taxon>
        <taxon>Tylenchina</taxon>
        <taxon>Panagrolaimomorpha</taxon>
        <taxon>Strongyloidoidea</taxon>
        <taxon>Steinernematidae</taxon>
        <taxon>Steinernema</taxon>
    </lineage>
</organism>
<dbReference type="EMBL" id="AZBU02000004">
    <property type="protein sequence ID" value="TKR80854.1"/>
    <property type="molecule type" value="Genomic_DNA"/>
</dbReference>
<evidence type="ECO:0000313" key="4">
    <source>
        <dbReference type="Proteomes" id="UP000298663"/>
    </source>
</evidence>
<keyword evidence="4" id="KW-1185">Reference proteome</keyword>
<feature type="region of interest" description="Disordered" evidence="1">
    <location>
        <begin position="37"/>
        <end position="78"/>
    </location>
</feature>
<keyword evidence="2" id="KW-0472">Membrane</keyword>
<dbReference type="AlphaFoldDB" id="A0A4U5NDQ0"/>
<keyword evidence="2" id="KW-0812">Transmembrane</keyword>
<evidence type="ECO:0000256" key="2">
    <source>
        <dbReference type="SAM" id="Phobius"/>
    </source>
</evidence>
<reference evidence="3 4" key="2">
    <citation type="journal article" date="2019" name="G3 (Bethesda)">
        <title>Hybrid Assembly of the Genome of the Entomopathogenic Nematode Steinernema carpocapsae Identifies the X-Chromosome.</title>
        <authorList>
            <person name="Serra L."/>
            <person name="Macchietto M."/>
            <person name="Macias-Munoz A."/>
            <person name="McGill C.J."/>
            <person name="Rodriguez I.M."/>
            <person name="Rodriguez B."/>
            <person name="Murad R."/>
            <person name="Mortazavi A."/>
        </authorList>
    </citation>
    <scope>NUCLEOTIDE SEQUENCE [LARGE SCALE GENOMIC DNA]</scope>
    <source>
        <strain evidence="3 4">ALL</strain>
    </source>
</reference>
<name>A0A4U5NDQ0_STECR</name>
<keyword evidence="2" id="KW-1133">Transmembrane helix</keyword>
<proteinExistence type="predicted"/>
<gene>
    <name evidence="3" type="ORF">L596_014846</name>
</gene>
<protein>
    <submittedName>
        <fullName evidence="3">Uncharacterized protein</fullName>
    </submittedName>
</protein>
<evidence type="ECO:0000256" key="1">
    <source>
        <dbReference type="SAM" id="MobiDB-lite"/>
    </source>
</evidence>
<comment type="caution">
    <text evidence="3">The sequence shown here is derived from an EMBL/GenBank/DDBJ whole genome shotgun (WGS) entry which is preliminary data.</text>
</comment>
<dbReference type="Proteomes" id="UP000298663">
    <property type="component" value="Unassembled WGS sequence"/>
</dbReference>
<accession>A0A4U5NDQ0</accession>